<sequence length="79" mass="8879">MTVTAYILLNVDMSNQKNVFEIVKGMEETLEVYQIFGAFDIILKAEFQDNDQLSNFVVDKIKSLEGVLETQTNVCAATV</sequence>
<name>X0YJT1_9ZZZZ</name>
<dbReference type="InterPro" id="IPR019887">
    <property type="entry name" value="Tscrpt_reg_AsnC/Lrp_C"/>
</dbReference>
<dbReference type="AlphaFoldDB" id="X0YJT1"/>
<proteinExistence type="predicted"/>
<accession>X0YJT1</accession>
<protein>
    <recommendedName>
        <fullName evidence="1">Transcription regulator AsnC/Lrp ligand binding domain-containing protein</fullName>
    </recommendedName>
</protein>
<dbReference type="EMBL" id="BART01002086">
    <property type="protein sequence ID" value="GAG56265.1"/>
    <property type="molecule type" value="Genomic_DNA"/>
</dbReference>
<dbReference type="Gene3D" id="3.30.70.920">
    <property type="match status" value="1"/>
</dbReference>
<dbReference type="InterPro" id="IPR011008">
    <property type="entry name" value="Dimeric_a/b-barrel"/>
</dbReference>
<dbReference type="SUPFAM" id="SSF54909">
    <property type="entry name" value="Dimeric alpha+beta barrel"/>
    <property type="match status" value="1"/>
</dbReference>
<gene>
    <name evidence="2" type="ORF">S01H4_06666</name>
</gene>
<feature type="domain" description="Transcription regulator AsnC/Lrp ligand binding" evidence="1">
    <location>
        <begin position="10"/>
        <end position="75"/>
    </location>
</feature>
<evidence type="ECO:0000259" key="1">
    <source>
        <dbReference type="Pfam" id="PF01037"/>
    </source>
</evidence>
<evidence type="ECO:0000313" key="2">
    <source>
        <dbReference type="EMBL" id="GAG56265.1"/>
    </source>
</evidence>
<dbReference type="Pfam" id="PF01037">
    <property type="entry name" value="AsnC_trans_reg"/>
    <property type="match status" value="1"/>
</dbReference>
<organism evidence="2">
    <name type="scientific">marine sediment metagenome</name>
    <dbReference type="NCBI Taxonomy" id="412755"/>
    <lineage>
        <taxon>unclassified sequences</taxon>
        <taxon>metagenomes</taxon>
        <taxon>ecological metagenomes</taxon>
    </lineage>
</organism>
<reference evidence="2" key="1">
    <citation type="journal article" date="2014" name="Front. Microbiol.">
        <title>High frequency of phylogenetically diverse reductive dehalogenase-homologous genes in deep subseafloor sedimentary metagenomes.</title>
        <authorList>
            <person name="Kawai M."/>
            <person name="Futagami T."/>
            <person name="Toyoda A."/>
            <person name="Takaki Y."/>
            <person name="Nishi S."/>
            <person name="Hori S."/>
            <person name="Arai W."/>
            <person name="Tsubouchi T."/>
            <person name="Morono Y."/>
            <person name="Uchiyama I."/>
            <person name="Ito T."/>
            <person name="Fujiyama A."/>
            <person name="Inagaki F."/>
            <person name="Takami H."/>
        </authorList>
    </citation>
    <scope>NUCLEOTIDE SEQUENCE</scope>
    <source>
        <strain evidence="2">Expedition CK06-06</strain>
    </source>
</reference>
<comment type="caution">
    <text evidence="2">The sequence shown here is derived from an EMBL/GenBank/DDBJ whole genome shotgun (WGS) entry which is preliminary data.</text>
</comment>